<dbReference type="Proteomes" id="UP000318065">
    <property type="component" value="Chromosome"/>
</dbReference>
<proteinExistence type="predicted"/>
<dbReference type="Pfam" id="PF19067">
    <property type="entry name" value="DUF5763"/>
    <property type="match status" value="1"/>
</dbReference>
<dbReference type="EMBL" id="AP019791">
    <property type="protein sequence ID" value="BBL78440.1"/>
    <property type="molecule type" value="Genomic_DNA"/>
</dbReference>
<evidence type="ECO:0000313" key="1">
    <source>
        <dbReference type="EMBL" id="BBL78440.1"/>
    </source>
</evidence>
<sequence>MGPGGGGALVMRCTGVTRGGKRCTLPAVYDGYCHLHTPLRSAERRRNASKAGRSRGRARGELQALKDKLARLIESVETGRLDPKRAGAIAQLSNAALRALELERRWRETEELAGRIERLEERVTGGNGHVW</sequence>
<gene>
    <name evidence="1" type="ORF">RxyAA322_02940</name>
</gene>
<keyword evidence="2" id="KW-1185">Reference proteome</keyword>
<evidence type="ECO:0000313" key="2">
    <source>
        <dbReference type="Proteomes" id="UP000318065"/>
    </source>
</evidence>
<accession>A0A510HES1</accession>
<reference evidence="1" key="1">
    <citation type="journal article" date="2019" name="Microbiol. Resour. Announc.">
        <title>Complete Genome Sequence of Rubrobacter xylanophilus Strain AA3-22, Isolated from Arima Onsen in Japan.</title>
        <authorList>
            <person name="Tomariguchi N."/>
            <person name="Miyazaki K."/>
        </authorList>
    </citation>
    <scope>NUCLEOTIDE SEQUENCE [LARGE SCALE GENOMIC DNA]</scope>
    <source>
        <strain evidence="1">AA3-22</strain>
    </source>
</reference>
<protein>
    <submittedName>
        <fullName evidence="1">Uncharacterized protein</fullName>
    </submittedName>
</protein>
<dbReference type="AlphaFoldDB" id="A0A510HES1"/>
<dbReference type="InterPro" id="IPR043914">
    <property type="entry name" value="DUF5763"/>
</dbReference>
<name>A0A510HES1_9ACTN</name>
<organism evidence="1 2">
    <name type="scientific">Rubrobacter xylanophilus</name>
    <dbReference type="NCBI Taxonomy" id="49319"/>
    <lineage>
        <taxon>Bacteria</taxon>
        <taxon>Bacillati</taxon>
        <taxon>Actinomycetota</taxon>
        <taxon>Rubrobacteria</taxon>
        <taxon>Rubrobacterales</taxon>
        <taxon>Rubrobacteraceae</taxon>
        <taxon>Rubrobacter</taxon>
    </lineage>
</organism>